<organism evidence="2">
    <name type="scientific">marine metagenome</name>
    <dbReference type="NCBI Taxonomy" id="408172"/>
    <lineage>
        <taxon>unclassified sequences</taxon>
        <taxon>metagenomes</taxon>
        <taxon>ecological metagenomes</taxon>
    </lineage>
</organism>
<gene>
    <name evidence="2" type="ORF">METZ01_LOCUS341206</name>
</gene>
<keyword evidence="1" id="KW-1133">Transmembrane helix</keyword>
<evidence type="ECO:0000256" key="1">
    <source>
        <dbReference type="SAM" id="Phobius"/>
    </source>
</evidence>
<reference evidence="2" key="1">
    <citation type="submission" date="2018-05" db="EMBL/GenBank/DDBJ databases">
        <authorList>
            <person name="Lanie J.A."/>
            <person name="Ng W.-L."/>
            <person name="Kazmierczak K.M."/>
            <person name="Andrzejewski T.M."/>
            <person name="Davidsen T.M."/>
            <person name="Wayne K.J."/>
            <person name="Tettelin H."/>
            <person name="Glass J.I."/>
            <person name="Rusch D."/>
            <person name="Podicherti R."/>
            <person name="Tsui H.-C.T."/>
            <person name="Winkler M.E."/>
        </authorList>
    </citation>
    <scope>NUCLEOTIDE SEQUENCE</scope>
</reference>
<evidence type="ECO:0000313" key="2">
    <source>
        <dbReference type="EMBL" id="SVC88352.1"/>
    </source>
</evidence>
<sequence>MLFICRSIIFALFSIVFISIIFIIFNANDSLVN</sequence>
<dbReference type="EMBL" id="UINC01116540">
    <property type="protein sequence ID" value="SVC88352.1"/>
    <property type="molecule type" value="Genomic_DNA"/>
</dbReference>
<accession>A0A382QU53</accession>
<keyword evidence="1" id="KW-0472">Membrane</keyword>
<feature type="transmembrane region" description="Helical" evidence="1">
    <location>
        <begin position="7"/>
        <end position="27"/>
    </location>
</feature>
<protein>
    <submittedName>
        <fullName evidence="2">Uncharacterized protein</fullName>
    </submittedName>
</protein>
<dbReference type="AlphaFoldDB" id="A0A382QU53"/>
<feature type="non-terminal residue" evidence="2">
    <location>
        <position position="33"/>
    </location>
</feature>
<keyword evidence="1" id="KW-0812">Transmembrane</keyword>
<name>A0A382QU53_9ZZZZ</name>
<proteinExistence type="predicted"/>